<organism evidence="3 4">
    <name type="scientific">Polyangium fumosum</name>
    <dbReference type="NCBI Taxonomy" id="889272"/>
    <lineage>
        <taxon>Bacteria</taxon>
        <taxon>Pseudomonadati</taxon>
        <taxon>Myxococcota</taxon>
        <taxon>Polyangia</taxon>
        <taxon>Polyangiales</taxon>
        <taxon>Polyangiaceae</taxon>
        <taxon>Polyangium</taxon>
    </lineage>
</organism>
<keyword evidence="2" id="KW-0732">Signal</keyword>
<comment type="caution">
    <text evidence="3">The sequence shown here is derived from an EMBL/GenBank/DDBJ whole genome shotgun (WGS) entry which is preliminary data.</text>
</comment>
<feature type="compositionally biased region" description="Low complexity" evidence="1">
    <location>
        <begin position="26"/>
        <end position="45"/>
    </location>
</feature>
<protein>
    <recommendedName>
        <fullName evidence="5">Lipoprotein</fullName>
    </recommendedName>
</protein>
<dbReference type="Proteomes" id="UP000309215">
    <property type="component" value="Unassembled WGS sequence"/>
</dbReference>
<feature type="region of interest" description="Disordered" evidence="1">
    <location>
        <begin position="307"/>
        <end position="331"/>
    </location>
</feature>
<name>A0A4U1IUY1_9BACT</name>
<proteinExistence type="predicted"/>
<keyword evidence="4" id="KW-1185">Reference proteome</keyword>
<evidence type="ECO:0000256" key="1">
    <source>
        <dbReference type="SAM" id="MobiDB-lite"/>
    </source>
</evidence>
<evidence type="ECO:0000313" key="4">
    <source>
        <dbReference type="Proteomes" id="UP000309215"/>
    </source>
</evidence>
<feature type="compositionally biased region" description="Basic and acidic residues" evidence="1">
    <location>
        <begin position="313"/>
        <end position="331"/>
    </location>
</feature>
<feature type="chain" id="PRO_5020961684" description="Lipoprotein" evidence="2">
    <location>
        <begin position="22"/>
        <end position="331"/>
    </location>
</feature>
<gene>
    <name evidence="3" type="ORF">E8A74_42170</name>
</gene>
<accession>A0A4U1IUY1</accession>
<evidence type="ECO:0000313" key="3">
    <source>
        <dbReference type="EMBL" id="TKC98212.1"/>
    </source>
</evidence>
<sequence length="331" mass="36127">MQNTRLPLLLLLFTAACGASSEATKDPATPASGSSAGSPDEAADPSATNVDVFSFGWKVPCRVPVLRVSEKRGKTAKMRFFVAARPAKNDRIEVRVEGTEFLEIDGEDATTPEAQEKLAPVLPLLSMPVPMIISAEGEYLEARELDQVIERLLATPAITKNPKLSAFMAQALRSPQMQAQLAASVGDAWNSWVGAWIGLSNSPGEVVEADDVVPAGAEKVPVRMRFEHHGKVQGDDALVRVSITQTLAGEKAEQGLANLLREVAGPHFPKDMPIENLRRITRTEAETDPRTLRPRHVRFEQTVDLTMGGKSQSTREFKDDTFDWSRAEGCR</sequence>
<reference evidence="3 4" key="1">
    <citation type="submission" date="2019-04" db="EMBL/GenBank/DDBJ databases">
        <authorList>
            <person name="Li Y."/>
            <person name="Wang J."/>
        </authorList>
    </citation>
    <scope>NUCLEOTIDE SEQUENCE [LARGE SCALE GENOMIC DNA]</scope>
    <source>
        <strain evidence="3 4">DSM 14668</strain>
    </source>
</reference>
<dbReference type="EMBL" id="SSMQ01000072">
    <property type="protein sequence ID" value="TKC98212.1"/>
    <property type="molecule type" value="Genomic_DNA"/>
</dbReference>
<evidence type="ECO:0008006" key="5">
    <source>
        <dbReference type="Google" id="ProtNLM"/>
    </source>
</evidence>
<feature type="signal peptide" evidence="2">
    <location>
        <begin position="1"/>
        <end position="21"/>
    </location>
</feature>
<dbReference type="AlphaFoldDB" id="A0A4U1IUY1"/>
<dbReference type="PROSITE" id="PS51257">
    <property type="entry name" value="PROKAR_LIPOPROTEIN"/>
    <property type="match status" value="1"/>
</dbReference>
<dbReference type="RefSeq" id="WP_136934798.1">
    <property type="nucleotide sequence ID" value="NZ_SSMQ01000072.1"/>
</dbReference>
<dbReference type="OrthoDB" id="5523372at2"/>
<feature type="region of interest" description="Disordered" evidence="1">
    <location>
        <begin position="22"/>
        <end position="45"/>
    </location>
</feature>
<evidence type="ECO:0000256" key="2">
    <source>
        <dbReference type="SAM" id="SignalP"/>
    </source>
</evidence>